<protein>
    <recommendedName>
        <fullName evidence="7">Xylanolytic transcriptional activator regulatory domain-containing protein</fullName>
    </recommendedName>
</protein>
<dbReference type="GO" id="GO:0000785">
    <property type="term" value="C:chromatin"/>
    <property type="evidence" value="ECO:0007669"/>
    <property type="project" value="TreeGrafter"/>
</dbReference>
<evidence type="ECO:0000313" key="9">
    <source>
        <dbReference type="Proteomes" id="UP000053328"/>
    </source>
</evidence>
<evidence type="ECO:0000256" key="1">
    <source>
        <dbReference type="ARBA" id="ARBA00004123"/>
    </source>
</evidence>
<dbReference type="VEuPathDB" id="FungiDB:PV08_06937"/>
<evidence type="ECO:0000259" key="7">
    <source>
        <dbReference type="Pfam" id="PF04082"/>
    </source>
</evidence>
<dbReference type="GO" id="GO:0005634">
    <property type="term" value="C:nucleus"/>
    <property type="evidence" value="ECO:0007669"/>
    <property type="project" value="UniProtKB-SubCell"/>
</dbReference>
<keyword evidence="5" id="KW-0862">Zinc</keyword>
<dbReference type="PANTHER" id="PTHR40626:SF11">
    <property type="entry name" value="ZINC FINGER PROTEIN YPR022C"/>
    <property type="match status" value="1"/>
</dbReference>
<evidence type="ECO:0000256" key="6">
    <source>
        <dbReference type="ARBA" id="ARBA00023242"/>
    </source>
</evidence>
<dbReference type="PANTHER" id="PTHR40626">
    <property type="entry name" value="MIP31509P"/>
    <property type="match status" value="1"/>
</dbReference>
<feature type="domain" description="Xylanolytic transcriptional activator regulatory" evidence="7">
    <location>
        <begin position="234"/>
        <end position="439"/>
    </location>
</feature>
<dbReference type="Proteomes" id="UP000053328">
    <property type="component" value="Unassembled WGS sequence"/>
</dbReference>
<keyword evidence="3" id="KW-0677">Repeat</keyword>
<dbReference type="InterPro" id="IPR051059">
    <property type="entry name" value="VerF-like"/>
</dbReference>
<evidence type="ECO:0000256" key="2">
    <source>
        <dbReference type="ARBA" id="ARBA00022723"/>
    </source>
</evidence>
<dbReference type="AlphaFoldDB" id="A0A0D1YGP1"/>
<dbReference type="HOGENOM" id="CLU_003864_3_0_1"/>
<dbReference type="InterPro" id="IPR007219">
    <property type="entry name" value="XnlR_reg_dom"/>
</dbReference>
<evidence type="ECO:0000256" key="4">
    <source>
        <dbReference type="ARBA" id="ARBA00022771"/>
    </source>
</evidence>
<organism evidence="8 9">
    <name type="scientific">Exophiala spinifera</name>
    <dbReference type="NCBI Taxonomy" id="91928"/>
    <lineage>
        <taxon>Eukaryota</taxon>
        <taxon>Fungi</taxon>
        <taxon>Dikarya</taxon>
        <taxon>Ascomycota</taxon>
        <taxon>Pezizomycotina</taxon>
        <taxon>Eurotiomycetes</taxon>
        <taxon>Chaetothyriomycetidae</taxon>
        <taxon>Chaetothyriales</taxon>
        <taxon>Herpotrichiellaceae</taxon>
        <taxon>Exophiala</taxon>
    </lineage>
</organism>
<dbReference type="GeneID" id="27334020"/>
<dbReference type="GO" id="GO:0008270">
    <property type="term" value="F:zinc ion binding"/>
    <property type="evidence" value="ECO:0007669"/>
    <property type="project" value="UniProtKB-KW"/>
</dbReference>
<keyword evidence="9" id="KW-1185">Reference proteome</keyword>
<evidence type="ECO:0000256" key="3">
    <source>
        <dbReference type="ARBA" id="ARBA00022737"/>
    </source>
</evidence>
<proteinExistence type="predicted"/>
<gene>
    <name evidence="8" type="ORF">PV08_06937</name>
</gene>
<dbReference type="GO" id="GO:0000981">
    <property type="term" value="F:DNA-binding transcription factor activity, RNA polymerase II-specific"/>
    <property type="evidence" value="ECO:0007669"/>
    <property type="project" value="InterPro"/>
</dbReference>
<dbReference type="GO" id="GO:0006351">
    <property type="term" value="P:DNA-templated transcription"/>
    <property type="evidence" value="ECO:0007669"/>
    <property type="project" value="InterPro"/>
</dbReference>
<dbReference type="Pfam" id="PF04082">
    <property type="entry name" value="Fungal_trans"/>
    <property type="match status" value="1"/>
</dbReference>
<dbReference type="STRING" id="91928.A0A0D1YGP1"/>
<dbReference type="EMBL" id="KN847496">
    <property type="protein sequence ID" value="KIW14156.1"/>
    <property type="molecule type" value="Genomic_DNA"/>
</dbReference>
<keyword evidence="6" id="KW-0539">Nucleus</keyword>
<dbReference type="GO" id="GO:0000978">
    <property type="term" value="F:RNA polymerase II cis-regulatory region sequence-specific DNA binding"/>
    <property type="evidence" value="ECO:0007669"/>
    <property type="project" value="InterPro"/>
</dbReference>
<name>A0A0D1YGP1_9EURO</name>
<keyword evidence="2" id="KW-0479">Metal-binding</keyword>
<accession>A0A0D1YGP1</accession>
<reference evidence="8 9" key="1">
    <citation type="submission" date="2015-01" db="EMBL/GenBank/DDBJ databases">
        <title>The Genome Sequence of Exophiala spinifera CBS89968.</title>
        <authorList>
            <consortium name="The Broad Institute Genomics Platform"/>
            <person name="Cuomo C."/>
            <person name="de Hoog S."/>
            <person name="Gorbushina A."/>
            <person name="Stielow B."/>
            <person name="Teixiera M."/>
            <person name="Abouelleil A."/>
            <person name="Chapman S.B."/>
            <person name="Priest M."/>
            <person name="Young S.K."/>
            <person name="Wortman J."/>
            <person name="Nusbaum C."/>
            <person name="Birren B."/>
        </authorList>
    </citation>
    <scope>NUCLEOTIDE SEQUENCE [LARGE SCALE GENOMIC DNA]</scope>
    <source>
        <strain evidence="8 9">CBS 89968</strain>
    </source>
</reference>
<dbReference type="OrthoDB" id="4160640at2759"/>
<sequence>MFEKDEFVNPLGNASNIQPNVPIEIITPRASENPNTEVQIDLVLPLHDVTFSEETYASMDPTAAVANDVPFSLPLPEQDLTETSSYGLLWDLNTMFPTNSFMWTMDTQYDSPSSSQQGVFDVSAGSSELLWNSTTQGDSEGEMLPPSITTSVGAPIEVNKVNMCQSRSQMPEPGADDISIPILTPEDEHMAASDVFGYIHRFPAPPFEKIMHYYYQQHSLAPNFVSQAVFHTFLELYFEHFAPELDFLHPSILESDQVSWILLLVVAALGSQFSVLEQSTKITLALQELMHRAIKSELPSIPPPDDLTWTQTVLLRDICLFGNGGKKGLALQQYHKYTLATLCRAWGSVPGDSSLPNLSSNTSEPLEEQWHRWLAAESRIRLAHSVYHFESLQYMFLQLRPSMDLSELTNSTPSTTNLWNCRSASDWARQLPSCRETPTRQLQLGLGKEEALAGDAFCRKLQYIFASVEEKLTLERLLKWPLRNTLPFVSGSQARQQQETQPSHGTLGDIGFIHRLVRGCVDSRLHSLYPQSSPESFELELSATPDVIFPLLALLRRVSLTTVHAMSGWQANEEQIQVARATLSSWMKNDAVVARTCLRHAVVIFSALRAKTHFGHYDALSMLAAALYIWAYDQLVENEAKDPQHSQILRLDKPVGQDARTRWMDEARSTYIHIPGIGILDGRTSPLRTLQELRRVLKTRTGWPEIRTSLVTLIGHLLQGRRPRMA</sequence>
<keyword evidence="4" id="KW-0863">Zinc-finger</keyword>
<evidence type="ECO:0000256" key="5">
    <source>
        <dbReference type="ARBA" id="ARBA00022833"/>
    </source>
</evidence>
<dbReference type="CDD" id="cd12148">
    <property type="entry name" value="fungal_TF_MHR"/>
    <property type="match status" value="1"/>
</dbReference>
<evidence type="ECO:0000313" key="8">
    <source>
        <dbReference type="EMBL" id="KIW14156.1"/>
    </source>
</evidence>
<comment type="subcellular location">
    <subcellularLocation>
        <location evidence="1">Nucleus</location>
    </subcellularLocation>
</comment>
<dbReference type="RefSeq" id="XP_016234372.1">
    <property type="nucleotide sequence ID" value="XM_016381270.1"/>
</dbReference>